<feature type="compositionally biased region" description="Basic residues" evidence="1">
    <location>
        <begin position="125"/>
        <end position="134"/>
    </location>
</feature>
<accession>A0A1C3PAW4</accession>
<dbReference type="EMBL" id="FLUV01002146">
    <property type="protein sequence ID" value="SBW26961.1"/>
    <property type="molecule type" value="Genomic_DNA"/>
</dbReference>
<proteinExistence type="predicted"/>
<feature type="compositionally biased region" description="Polar residues" evidence="1">
    <location>
        <begin position="108"/>
        <end position="118"/>
    </location>
</feature>
<organism evidence="2 3">
    <name type="scientific">Candidatus Protofrankia californiensis</name>
    <dbReference type="NCBI Taxonomy" id="1839754"/>
    <lineage>
        <taxon>Bacteria</taxon>
        <taxon>Bacillati</taxon>
        <taxon>Actinomycetota</taxon>
        <taxon>Actinomycetes</taxon>
        <taxon>Frankiales</taxon>
        <taxon>Frankiaceae</taxon>
        <taxon>Protofrankia</taxon>
    </lineage>
</organism>
<feature type="region of interest" description="Disordered" evidence="1">
    <location>
        <begin position="185"/>
        <end position="229"/>
    </location>
</feature>
<sequence>MEFAARAALGDVRGSPAPDVITDGPAGSVHADHGPYQGTPGGPPGGDHWTREAHRPLCRAVAPSFSPQRVTVRMLSGRSEPVAGPGHGNQGCGARCAASPAGGLQAGPRSQESPWTAPSTPPRARSQRVRRRGTRVTAFRDQASGGHGTLDDCAFGDGDILDVVEYPGRSSTMCALARLAPPRKVSKRGRPDTVPTNVGYRYPAGAAHRADLPRRPESHSDVAHRGFGQ</sequence>
<name>A0A1C3PAW4_9ACTN</name>
<feature type="compositionally biased region" description="Basic and acidic residues" evidence="1">
    <location>
        <begin position="208"/>
        <end position="229"/>
    </location>
</feature>
<feature type="region of interest" description="Disordered" evidence="1">
    <location>
        <begin position="1"/>
        <end position="51"/>
    </location>
</feature>
<dbReference type="AlphaFoldDB" id="A0A1C3PAW4"/>
<evidence type="ECO:0000313" key="2">
    <source>
        <dbReference type="EMBL" id="SBW26961.1"/>
    </source>
</evidence>
<protein>
    <submittedName>
        <fullName evidence="2">Uncharacterized protein</fullName>
    </submittedName>
</protein>
<dbReference type="Proteomes" id="UP000199013">
    <property type="component" value="Unassembled WGS sequence"/>
</dbReference>
<evidence type="ECO:0000256" key="1">
    <source>
        <dbReference type="SAM" id="MobiDB-lite"/>
    </source>
</evidence>
<feature type="region of interest" description="Disordered" evidence="1">
    <location>
        <begin position="78"/>
        <end position="150"/>
    </location>
</feature>
<evidence type="ECO:0000313" key="3">
    <source>
        <dbReference type="Proteomes" id="UP000199013"/>
    </source>
</evidence>
<keyword evidence="3" id="KW-1185">Reference proteome</keyword>
<gene>
    <name evidence="2" type="ORF">FDG2_5107</name>
</gene>
<reference evidence="3" key="1">
    <citation type="submission" date="2016-02" db="EMBL/GenBank/DDBJ databases">
        <authorList>
            <person name="Wibberg D."/>
        </authorList>
    </citation>
    <scope>NUCLEOTIDE SEQUENCE [LARGE SCALE GENOMIC DNA]</scope>
</reference>